<dbReference type="AlphaFoldDB" id="A0A850EV36"/>
<sequence length="274" mass="30072">MKWNTKAMSVTLSLILLMGTAGGTAGAASAKKKVRETTAKQTVPQPAKQPAKQEPSIQQLIDEERALKLNAGDVRISYVNNPQLNPTDAIDFQWMAYNFNTLNDAAQKLQNLVGEKLLAPGGIPEGFGFESAAIDPSIPFFLSEDYKKLRDQLKAEAIASGKKFLAKKYKWTGAETRLTYTRGGEIIRIHAGPKLILPAGATYVSMPGDQSQTLEIAGREVLYTTFGPKSSDFKEELRWLSEDGKQAYKITVNRKSTLTGEDLQTMAASLITQR</sequence>
<keyword evidence="2" id="KW-0732">Signal</keyword>
<evidence type="ECO:0000313" key="4">
    <source>
        <dbReference type="Proteomes" id="UP000564806"/>
    </source>
</evidence>
<dbReference type="Proteomes" id="UP000564806">
    <property type="component" value="Unassembled WGS sequence"/>
</dbReference>
<feature type="chain" id="PRO_5032804764" description="DUF4367 domain-containing protein" evidence="2">
    <location>
        <begin position="28"/>
        <end position="274"/>
    </location>
</feature>
<feature type="compositionally biased region" description="Low complexity" evidence="1">
    <location>
        <begin position="39"/>
        <end position="53"/>
    </location>
</feature>
<comment type="caution">
    <text evidence="3">The sequence shown here is derived from an EMBL/GenBank/DDBJ whole genome shotgun (WGS) entry which is preliminary data.</text>
</comment>
<feature type="region of interest" description="Disordered" evidence="1">
    <location>
        <begin position="32"/>
        <end position="54"/>
    </location>
</feature>
<gene>
    <name evidence="3" type="ORF">HPT30_24565</name>
</gene>
<evidence type="ECO:0000256" key="1">
    <source>
        <dbReference type="SAM" id="MobiDB-lite"/>
    </source>
</evidence>
<dbReference type="RefSeq" id="WP_175373933.1">
    <property type="nucleotide sequence ID" value="NZ_JABWCS010000219.1"/>
</dbReference>
<accession>A0A850EV36</accession>
<keyword evidence="4" id="KW-1185">Reference proteome</keyword>
<feature type="signal peptide" evidence="2">
    <location>
        <begin position="1"/>
        <end position="27"/>
    </location>
</feature>
<evidence type="ECO:0000313" key="3">
    <source>
        <dbReference type="EMBL" id="NUU63539.1"/>
    </source>
</evidence>
<reference evidence="3" key="1">
    <citation type="submission" date="2020-06" db="EMBL/GenBank/DDBJ databases">
        <title>Paenibacillus sp. nov., isolated from soil.</title>
        <authorList>
            <person name="Seo Y.L."/>
        </authorList>
    </citation>
    <scope>NUCLEOTIDE SEQUENCE [LARGE SCALE GENOMIC DNA]</scope>
    <source>
        <strain evidence="3">JW14</strain>
    </source>
</reference>
<name>A0A850EV36_9BACL</name>
<organism evidence="3 4">
    <name type="scientific">Paenibacillus agri</name>
    <dbReference type="NCBI Taxonomy" id="2744309"/>
    <lineage>
        <taxon>Bacteria</taxon>
        <taxon>Bacillati</taxon>
        <taxon>Bacillota</taxon>
        <taxon>Bacilli</taxon>
        <taxon>Bacillales</taxon>
        <taxon>Paenibacillaceae</taxon>
        <taxon>Paenibacillus</taxon>
    </lineage>
</organism>
<protein>
    <recommendedName>
        <fullName evidence="5">DUF4367 domain-containing protein</fullName>
    </recommendedName>
</protein>
<evidence type="ECO:0000256" key="2">
    <source>
        <dbReference type="SAM" id="SignalP"/>
    </source>
</evidence>
<proteinExistence type="predicted"/>
<dbReference type="EMBL" id="JABWCS010000219">
    <property type="protein sequence ID" value="NUU63539.1"/>
    <property type="molecule type" value="Genomic_DNA"/>
</dbReference>
<evidence type="ECO:0008006" key="5">
    <source>
        <dbReference type="Google" id="ProtNLM"/>
    </source>
</evidence>